<dbReference type="InterPro" id="IPR006827">
    <property type="entry name" value="Lant_deHydtase_N"/>
</dbReference>
<dbReference type="Proteomes" id="UP000219048">
    <property type="component" value="Unassembled WGS sequence"/>
</dbReference>
<keyword evidence="3" id="KW-1185">Reference proteome</keyword>
<protein>
    <submittedName>
        <fullName evidence="2">Lantibiotic dehydratase, C terminus</fullName>
    </submittedName>
</protein>
<dbReference type="OrthoDB" id="1273722at2"/>
<name>A0A285MSM2_9FLAO</name>
<proteinExistence type="predicted"/>
<feature type="domain" description="Lantibiotic dehydratase N-terminal" evidence="1">
    <location>
        <begin position="265"/>
        <end position="644"/>
    </location>
</feature>
<feature type="domain" description="Lantibiotic dehydratase N-terminal" evidence="1">
    <location>
        <begin position="52"/>
        <end position="247"/>
    </location>
</feature>
<dbReference type="Pfam" id="PF04738">
    <property type="entry name" value="Lant_dehydr_N"/>
    <property type="match status" value="2"/>
</dbReference>
<dbReference type="RefSeq" id="WP_097045018.1">
    <property type="nucleotide sequence ID" value="NZ_OBEH01000002.1"/>
</dbReference>
<organism evidence="2 3">
    <name type="scientific">Flagellimonas pacifica</name>
    <dbReference type="NCBI Taxonomy" id="1247520"/>
    <lineage>
        <taxon>Bacteria</taxon>
        <taxon>Pseudomonadati</taxon>
        <taxon>Bacteroidota</taxon>
        <taxon>Flavobacteriia</taxon>
        <taxon>Flavobacteriales</taxon>
        <taxon>Flavobacteriaceae</taxon>
        <taxon>Flagellimonas</taxon>
    </lineage>
</organism>
<sequence length="689" mass="79868">MEAIDNTGNYRQHRFCIDNRFIIRSPFFPVSELDSVLESRPSKKTIAGWWSEPVFKRAVQYASPHLTKEIERCLTTRNMKKLPKIWFALLKYRIRMCSRATPFGNFAGPSLGTFATKTRLKRIVGYDFHDHTIIHSVVEKKETVWKNFDKRRIWFVNPTLFETKGRYRFYDFGNGEKNEVSIVHEVAKTETLGILVKMMDGSGAKGGFLLHVLENMGHSTENAELYLGQLVENKLLVPNTLPSIFHSAQIQLGDNDFHTIKVQTNMYPSFHSSTLDRSYKDQLQRAYELCSLFSYNRTNTDYQEFSKAFLHLYGNKKVRLVDAMDPEYGLGYPIGCYRARGSYLDQFGLEPKRHESEKPTSPARQWLQDKVVPKDNPKDIHLHWDGLDQFERPELGFGPTFFGVVEWVKIDDKSYCHPLSFGGSSAAVLHARHAMGKKDFMEWARSITDHENNFDTDVLTTEVAYLPEGKAKHIAMRPLLRDQVLHIKNGPRNNRVDNIPTHSLCLQHDGDQLKLIDKRTDKRIKPYLTTSYDHYRSSSAIYRLLGDHQYQGRPAYVHFDWDVLEGEVSIMPRVICGDILLSKRTWRFKYNAFDMAKKAASDNTTFCKIWPEFIQSYGLPERIIWEEGDKSLVLNTRNLECMRLFVLSLGKATIVFKEYIPPGQPLVNDIGHQPYSCEFQFSFFQKPSK</sequence>
<evidence type="ECO:0000259" key="1">
    <source>
        <dbReference type="Pfam" id="PF04738"/>
    </source>
</evidence>
<evidence type="ECO:0000313" key="2">
    <source>
        <dbReference type="EMBL" id="SNY99527.1"/>
    </source>
</evidence>
<dbReference type="EMBL" id="OBEH01000002">
    <property type="protein sequence ID" value="SNY99527.1"/>
    <property type="molecule type" value="Genomic_DNA"/>
</dbReference>
<evidence type="ECO:0000313" key="3">
    <source>
        <dbReference type="Proteomes" id="UP000219048"/>
    </source>
</evidence>
<gene>
    <name evidence="2" type="ORF">SAMN06265377_1337</name>
</gene>
<dbReference type="AlphaFoldDB" id="A0A285MSM2"/>
<accession>A0A285MSM2</accession>
<reference evidence="3" key="1">
    <citation type="submission" date="2017-09" db="EMBL/GenBank/DDBJ databases">
        <authorList>
            <person name="Varghese N."/>
            <person name="Submissions S."/>
        </authorList>
    </citation>
    <scope>NUCLEOTIDE SEQUENCE [LARGE SCALE GENOMIC DNA]</scope>
    <source>
        <strain evidence="3">DSM 25885</strain>
    </source>
</reference>